<feature type="domain" description="BAG" evidence="2">
    <location>
        <begin position="71"/>
        <end position="127"/>
    </location>
</feature>
<dbReference type="Pfam" id="PF02179">
    <property type="entry name" value="BAG"/>
    <property type="match status" value="1"/>
</dbReference>
<protein>
    <recommendedName>
        <fullName evidence="2">BAG domain-containing protein</fullName>
    </recommendedName>
</protein>
<name>A0A0F7SIN5_PHARH</name>
<dbReference type="SUPFAM" id="SSF63491">
    <property type="entry name" value="BAG domain"/>
    <property type="match status" value="1"/>
</dbReference>
<dbReference type="InterPro" id="IPR003103">
    <property type="entry name" value="BAG_domain"/>
</dbReference>
<proteinExistence type="predicted"/>
<dbReference type="Gene3D" id="1.20.58.120">
    <property type="entry name" value="BAG domain"/>
    <property type="match status" value="1"/>
</dbReference>
<evidence type="ECO:0000259" key="2">
    <source>
        <dbReference type="Pfam" id="PF02179"/>
    </source>
</evidence>
<accession>A0A0F7SIN5</accession>
<reference evidence="3" key="1">
    <citation type="submission" date="2014-08" db="EMBL/GenBank/DDBJ databases">
        <authorList>
            <person name="Sharma Rahul"/>
            <person name="Thines Marco"/>
        </authorList>
    </citation>
    <scope>NUCLEOTIDE SEQUENCE</scope>
</reference>
<feature type="region of interest" description="Disordered" evidence="1">
    <location>
        <begin position="1"/>
        <end position="63"/>
    </location>
</feature>
<dbReference type="AlphaFoldDB" id="A0A0F7SIN5"/>
<dbReference type="EMBL" id="LN483167">
    <property type="protein sequence ID" value="CDZ96812.1"/>
    <property type="molecule type" value="Genomic_DNA"/>
</dbReference>
<evidence type="ECO:0000256" key="1">
    <source>
        <dbReference type="SAM" id="MobiDB-lite"/>
    </source>
</evidence>
<dbReference type="GO" id="GO:0051087">
    <property type="term" value="F:protein-folding chaperone binding"/>
    <property type="evidence" value="ECO:0007669"/>
    <property type="project" value="InterPro"/>
</dbReference>
<feature type="compositionally biased region" description="Basic and acidic residues" evidence="1">
    <location>
        <begin position="127"/>
        <end position="147"/>
    </location>
</feature>
<feature type="region of interest" description="Disordered" evidence="1">
    <location>
        <begin position="127"/>
        <end position="162"/>
    </location>
</feature>
<feature type="compositionally biased region" description="Acidic residues" evidence="1">
    <location>
        <begin position="10"/>
        <end position="37"/>
    </location>
</feature>
<organism evidence="3">
    <name type="scientific">Phaffia rhodozyma</name>
    <name type="common">Yeast</name>
    <name type="synonym">Xanthophyllomyces dendrorhous</name>
    <dbReference type="NCBI Taxonomy" id="264483"/>
    <lineage>
        <taxon>Eukaryota</taxon>
        <taxon>Fungi</taxon>
        <taxon>Dikarya</taxon>
        <taxon>Basidiomycota</taxon>
        <taxon>Agaricomycotina</taxon>
        <taxon>Tremellomycetes</taxon>
        <taxon>Cystofilobasidiales</taxon>
        <taxon>Mrakiaceae</taxon>
        <taxon>Phaffia</taxon>
    </lineage>
</organism>
<evidence type="ECO:0000313" key="3">
    <source>
        <dbReference type="EMBL" id="CDZ96812.1"/>
    </source>
</evidence>
<sequence length="162" mass="18471">MSGISHREELDNDSASTDEDASEEEFEDSEEEQDEQFDTSLAPQLRSELQPQPQPQSSQSLNQIMELEQTLQSLLTEKLPTLNRLQLEGHLTNLLLEADRVDPHGEFDEDAVREKRRELVRAVERVLGGDEDTKGNADLDAEERRAEEEENEVESELQPLTI</sequence>
<dbReference type="InterPro" id="IPR036533">
    <property type="entry name" value="BAG_dom_sf"/>
</dbReference>
<feature type="compositionally biased region" description="Low complexity" evidence="1">
    <location>
        <begin position="38"/>
        <end position="63"/>
    </location>
</feature>